<keyword evidence="13" id="KW-1185">Reference proteome</keyword>
<keyword evidence="3" id="KW-0813">Transport</keyword>
<name>A0A1S9PB11_9SPHI</name>
<dbReference type="NCBIfam" id="TIGR01352">
    <property type="entry name" value="tonB_Cterm"/>
    <property type="match status" value="1"/>
</dbReference>
<keyword evidence="10" id="KW-0732">Signal</keyword>
<dbReference type="EMBL" id="MBTF01000034">
    <property type="protein sequence ID" value="OOQ58166.1"/>
    <property type="molecule type" value="Genomic_DNA"/>
</dbReference>
<keyword evidence="6" id="KW-0812">Transmembrane</keyword>
<evidence type="ECO:0000313" key="12">
    <source>
        <dbReference type="EMBL" id="OOQ58166.1"/>
    </source>
</evidence>
<evidence type="ECO:0000256" key="9">
    <source>
        <dbReference type="ARBA" id="ARBA00023136"/>
    </source>
</evidence>
<dbReference type="GO" id="GO:0031992">
    <property type="term" value="F:energy transducer activity"/>
    <property type="evidence" value="ECO:0007669"/>
    <property type="project" value="TreeGrafter"/>
</dbReference>
<dbReference type="Pfam" id="PF03544">
    <property type="entry name" value="TonB_C"/>
    <property type="match status" value="1"/>
</dbReference>
<protein>
    <recommendedName>
        <fullName evidence="11">TonB C-terminal domain-containing protein</fullName>
    </recommendedName>
</protein>
<keyword evidence="5" id="KW-0997">Cell inner membrane</keyword>
<dbReference type="GO" id="GO:0015031">
    <property type="term" value="P:protein transport"/>
    <property type="evidence" value="ECO:0007669"/>
    <property type="project" value="UniProtKB-KW"/>
</dbReference>
<dbReference type="PANTHER" id="PTHR33446">
    <property type="entry name" value="PROTEIN TONB-RELATED"/>
    <property type="match status" value="1"/>
</dbReference>
<evidence type="ECO:0000256" key="6">
    <source>
        <dbReference type="ARBA" id="ARBA00022692"/>
    </source>
</evidence>
<evidence type="ECO:0000256" key="1">
    <source>
        <dbReference type="ARBA" id="ARBA00004383"/>
    </source>
</evidence>
<dbReference type="PROSITE" id="PS52015">
    <property type="entry name" value="TONB_CTD"/>
    <property type="match status" value="1"/>
</dbReference>
<comment type="similarity">
    <text evidence="2">Belongs to the TonB family.</text>
</comment>
<dbReference type="InterPro" id="IPR006260">
    <property type="entry name" value="TonB/TolA_C"/>
</dbReference>
<feature type="domain" description="TonB C-terminal" evidence="11">
    <location>
        <begin position="57"/>
        <end position="153"/>
    </location>
</feature>
<keyword evidence="8" id="KW-1133">Transmembrane helix</keyword>
<dbReference type="GO" id="GO:0098797">
    <property type="term" value="C:plasma membrane protein complex"/>
    <property type="evidence" value="ECO:0007669"/>
    <property type="project" value="TreeGrafter"/>
</dbReference>
<comment type="caution">
    <text evidence="12">The sequence shown here is derived from an EMBL/GenBank/DDBJ whole genome shotgun (WGS) entry which is preliminary data.</text>
</comment>
<feature type="chain" id="PRO_5012413625" description="TonB C-terminal domain-containing protein" evidence="10">
    <location>
        <begin position="20"/>
        <end position="215"/>
    </location>
</feature>
<dbReference type="GO" id="GO:0055085">
    <property type="term" value="P:transmembrane transport"/>
    <property type="evidence" value="ECO:0007669"/>
    <property type="project" value="InterPro"/>
</dbReference>
<evidence type="ECO:0000256" key="4">
    <source>
        <dbReference type="ARBA" id="ARBA00022475"/>
    </source>
</evidence>
<feature type="signal peptide" evidence="10">
    <location>
        <begin position="1"/>
        <end position="19"/>
    </location>
</feature>
<dbReference type="Proteomes" id="UP000189739">
    <property type="component" value="Unassembled WGS sequence"/>
</dbReference>
<keyword evidence="4" id="KW-1003">Cell membrane</keyword>
<sequence>MKLAFLTLSFLLISCSLFAQEVPNIPENPEVKKDSATLALEATNSQVFVEQQASFGTYDNAFVEFVAGKTTTPELVNLFGFKGRIVISFTVQKDGRLKNIQALSESGTGFEKNILATVAAAPFWKPAIQNGRPVEQTFTMPFRFDISRADISMKELKKSSYKFNFQIGDKVYSINEAEPILGSTFSSARIDYIKSFLEQPEENRKSKKCLIKIKD</sequence>
<dbReference type="STRING" id="1792845.BC343_10980"/>
<evidence type="ECO:0000256" key="3">
    <source>
        <dbReference type="ARBA" id="ARBA00022448"/>
    </source>
</evidence>
<proteinExistence type="inferred from homology"/>
<evidence type="ECO:0000256" key="10">
    <source>
        <dbReference type="SAM" id="SignalP"/>
    </source>
</evidence>
<reference evidence="12 13" key="1">
    <citation type="submission" date="2016-07" db="EMBL/GenBank/DDBJ databases">
        <title>Genomic analysis of zinc-resistant bacterium Mucilaginibacter pedocola TBZ30.</title>
        <authorList>
            <person name="Huang J."/>
            <person name="Tang J."/>
        </authorList>
    </citation>
    <scope>NUCLEOTIDE SEQUENCE [LARGE SCALE GENOMIC DNA]</scope>
    <source>
        <strain evidence="12 13">TBZ30</strain>
    </source>
</reference>
<keyword evidence="9" id="KW-0472">Membrane</keyword>
<dbReference type="OrthoDB" id="1095452at2"/>
<dbReference type="AlphaFoldDB" id="A0A1S9PB11"/>
<organism evidence="12 13">
    <name type="scientific">Mucilaginibacter pedocola</name>
    <dbReference type="NCBI Taxonomy" id="1792845"/>
    <lineage>
        <taxon>Bacteria</taxon>
        <taxon>Pseudomonadati</taxon>
        <taxon>Bacteroidota</taxon>
        <taxon>Sphingobacteriia</taxon>
        <taxon>Sphingobacteriales</taxon>
        <taxon>Sphingobacteriaceae</taxon>
        <taxon>Mucilaginibacter</taxon>
    </lineage>
</organism>
<accession>A0A1S9PB11</accession>
<evidence type="ECO:0000259" key="11">
    <source>
        <dbReference type="PROSITE" id="PS52015"/>
    </source>
</evidence>
<evidence type="ECO:0000256" key="8">
    <source>
        <dbReference type="ARBA" id="ARBA00022989"/>
    </source>
</evidence>
<keyword evidence="7" id="KW-0653">Protein transport</keyword>
<dbReference type="PANTHER" id="PTHR33446:SF2">
    <property type="entry name" value="PROTEIN TONB"/>
    <property type="match status" value="1"/>
</dbReference>
<dbReference type="RefSeq" id="WP_078349895.1">
    <property type="nucleotide sequence ID" value="NZ_MBTF01000034.1"/>
</dbReference>
<dbReference type="InterPro" id="IPR051045">
    <property type="entry name" value="TonB-dependent_transducer"/>
</dbReference>
<evidence type="ECO:0000313" key="13">
    <source>
        <dbReference type="Proteomes" id="UP000189739"/>
    </source>
</evidence>
<dbReference type="PROSITE" id="PS51257">
    <property type="entry name" value="PROKAR_LIPOPROTEIN"/>
    <property type="match status" value="1"/>
</dbReference>
<gene>
    <name evidence="12" type="ORF">BC343_10980</name>
</gene>
<evidence type="ECO:0000256" key="5">
    <source>
        <dbReference type="ARBA" id="ARBA00022519"/>
    </source>
</evidence>
<dbReference type="Gene3D" id="3.30.1150.10">
    <property type="match status" value="1"/>
</dbReference>
<evidence type="ECO:0000256" key="7">
    <source>
        <dbReference type="ARBA" id="ARBA00022927"/>
    </source>
</evidence>
<evidence type="ECO:0000256" key="2">
    <source>
        <dbReference type="ARBA" id="ARBA00006555"/>
    </source>
</evidence>
<dbReference type="InterPro" id="IPR037682">
    <property type="entry name" value="TonB_C"/>
</dbReference>
<comment type="subcellular location">
    <subcellularLocation>
        <location evidence="1">Cell inner membrane</location>
        <topology evidence="1">Single-pass membrane protein</topology>
        <orientation evidence="1">Periplasmic side</orientation>
    </subcellularLocation>
</comment>
<dbReference type="SUPFAM" id="SSF74653">
    <property type="entry name" value="TolA/TonB C-terminal domain"/>
    <property type="match status" value="1"/>
</dbReference>